<evidence type="ECO:0000313" key="1">
    <source>
        <dbReference type="EMBL" id="RSX44697.1"/>
    </source>
</evidence>
<proteinExistence type="predicted"/>
<gene>
    <name evidence="1" type="ORF">D2E22_1983</name>
</gene>
<sequence length="132" mass="14761">MVIYGGNTSEAFAHRLDDDKWTIPHCLTACEIAFAECPTARYRLDSGALSEMTFIYVICSMVLRVARWSMRKSESNGAYTRTDQVMDMSQPGWEVSPDLHVTKKERALLTGVNEDSAPFGTAMLGLDRAYGR</sequence>
<dbReference type="OrthoDB" id="3237272at2"/>
<comment type="caution">
    <text evidence="1">The sequence shown here is derived from an EMBL/GenBank/DDBJ whole genome shotgun (WGS) entry which is preliminary data.</text>
</comment>
<dbReference type="Proteomes" id="UP000288052">
    <property type="component" value="Unassembled WGS sequence"/>
</dbReference>
<evidence type="ECO:0000313" key="2">
    <source>
        <dbReference type="Proteomes" id="UP000288052"/>
    </source>
</evidence>
<keyword evidence="2" id="KW-1185">Reference proteome</keyword>
<accession>A0A430F504</accession>
<dbReference type="AlphaFoldDB" id="A0A430F504"/>
<organism evidence="1 2">
    <name type="scientific">Bifidobacterium castoris</name>
    <dbReference type="NCBI Taxonomy" id="2306972"/>
    <lineage>
        <taxon>Bacteria</taxon>
        <taxon>Bacillati</taxon>
        <taxon>Actinomycetota</taxon>
        <taxon>Actinomycetes</taxon>
        <taxon>Bifidobacteriales</taxon>
        <taxon>Bifidobacteriaceae</taxon>
        <taxon>Bifidobacterium</taxon>
    </lineage>
</organism>
<reference evidence="1 2" key="1">
    <citation type="submission" date="2018-09" db="EMBL/GenBank/DDBJ databases">
        <title>Characterization of the phylogenetic diversity of five novel species belonging to the genus Bifidobacterium.</title>
        <authorList>
            <person name="Lugli G.A."/>
            <person name="Duranti S."/>
            <person name="Milani C."/>
        </authorList>
    </citation>
    <scope>NUCLEOTIDE SEQUENCE [LARGE SCALE GENOMIC DNA]</scope>
    <source>
        <strain evidence="1 2">2020B</strain>
    </source>
</reference>
<name>A0A430F504_9BIFI</name>
<protein>
    <submittedName>
        <fullName evidence="1">Uncharacterized protein</fullName>
    </submittedName>
</protein>
<dbReference type="EMBL" id="QXGI01000012">
    <property type="protein sequence ID" value="RSX44697.1"/>
    <property type="molecule type" value="Genomic_DNA"/>
</dbReference>